<protein>
    <submittedName>
        <fullName evidence="1">Uncharacterized protein</fullName>
    </submittedName>
</protein>
<accession>A0ACC3D9J7</accession>
<evidence type="ECO:0000313" key="1">
    <source>
        <dbReference type="EMBL" id="KAK3063991.1"/>
    </source>
</evidence>
<gene>
    <name evidence="1" type="ORF">LTS18_011118</name>
</gene>
<dbReference type="Proteomes" id="UP001186974">
    <property type="component" value="Unassembled WGS sequence"/>
</dbReference>
<proteinExistence type="predicted"/>
<keyword evidence="2" id="KW-1185">Reference proteome</keyword>
<reference evidence="1" key="1">
    <citation type="submission" date="2024-09" db="EMBL/GenBank/DDBJ databases">
        <title>Black Yeasts Isolated from many extreme environments.</title>
        <authorList>
            <person name="Coleine C."/>
            <person name="Stajich J.E."/>
            <person name="Selbmann L."/>
        </authorList>
    </citation>
    <scope>NUCLEOTIDE SEQUENCE</scope>
    <source>
        <strain evidence="1">CCFEE 5737</strain>
    </source>
</reference>
<sequence>MYPYTGLKATITTAVFDNTMSDLDLPQRVHPPLNSPNSSPHQRELKARFDRMLQSPLTAQECLGIATPSWPKSNGTHRMLPNSMTQTHAFLPVGDCVPAGGLRPGFRERCPDVRRGADLTDVDEARVWVGHDMMGRKYTKAKRTGRPRAKALPEGGQGSVLDFPKRPVQRLSRVPTYEKVEIPKRRHDRKGSVELPVLSSGDWFECAKMWAEKCPTWMECWHNDGFPIPRPEDRMAMMPPRAYAEYQQHKEEVTRRRLEQTNSALTKGLMKRQTSPSQLPSAFDDDDDDNEAENSPCDGALTAMFTHPQREQYAEAQLKEERLVRRALSFPTFSKVVTTPPRQDSLIPTHLSHSRCPHLQPTSSQSASLSTRPAPSNLSRRTAFATLQQFLPWETRQPYPLRALGGGKKMDVAIQTIGN</sequence>
<comment type="caution">
    <text evidence="1">The sequence shown here is derived from an EMBL/GenBank/DDBJ whole genome shotgun (WGS) entry which is preliminary data.</text>
</comment>
<evidence type="ECO:0000313" key="2">
    <source>
        <dbReference type="Proteomes" id="UP001186974"/>
    </source>
</evidence>
<dbReference type="EMBL" id="JAWDJW010006651">
    <property type="protein sequence ID" value="KAK3063991.1"/>
    <property type="molecule type" value="Genomic_DNA"/>
</dbReference>
<organism evidence="1 2">
    <name type="scientific">Coniosporium uncinatum</name>
    <dbReference type="NCBI Taxonomy" id="93489"/>
    <lineage>
        <taxon>Eukaryota</taxon>
        <taxon>Fungi</taxon>
        <taxon>Dikarya</taxon>
        <taxon>Ascomycota</taxon>
        <taxon>Pezizomycotina</taxon>
        <taxon>Dothideomycetes</taxon>
        <taxon>Dothideomycetes incertae sedis</taxon>
        <taxon>Coniosporium</taxon>
    </lineage>
</organism>
<name>A0ACC3D9J7_9PEZI</name>